<evidence type="ECO:0000259" key="10">
    <source>
        <dbReference type="PROSITE" id="PS50850"/>
    </source>
</evidence>
<feature type="compositionally biased region" description="Polar residues" evidence="8">
    <location>
        <begin position="559"/>
        <end position="569"/>
    </location>
</feature>
<sequence>MSSRTPHLTRRAGDSHGQIPQTLCESSHAESHSNNKYRKRPTAFTPKQSRDGKPVSSFCSHSTKEGVNPAPGCEPLFWACFSGMGFFRYNIDDAAGIMATIYVHPGFVESLHKPSKAMTGLITSIYYLGTWLSYLFVSHPLADRFGRRVAAAAGVFTTAIGAAIQTSAKGEHGIASMIAGRIVCGIGLAIVSTSVPLYQSEISPAKHRGRYVVVNHVGLVAGLAIAFWTGYGISHWETERGNYYGWRVSMAMQFVPETIFLLGVFFCPETPRWLVEHGKGDAAKRSLAWLRALSPTDQRVIVEIEEIEQDVRQRRTATEQDWTVLFTHRPLFNRLWRAALLQFMAQMCGNTSMKYYLPSIFMSLGIERKLTLMIGGIESTLKIGCTIIDTWLVDKFGRRLTLVVSCVVMSLALLLNGALPLAYPKNINHAADYVCVLFIFIYTFGYSMGFGPAAWVYGSEIFPTNFRARGLNIAASGSSIGSIISSQTWPIGMSTIGSRTHFVFMSTNLASAIIIWFLFPETSKRSLEDMEVLFNNDTQYRSSLESVPDEHPDHDAIDTTPTANKPTAS</sequence>
<dbReference type="InterPro" id="IPR036259">
    <property type="entry name" value="MFS_trans_sf"/>
</dbReference>
<dbReference type="NCBIfam" id="TIGR00879">
    <property type="entry name" value="SP"/>
    <property type="match status" value="1"/>
</dbReference>
<comment type="caution">
    <text evidence="11">The sequence shown here is derived from an EMBL/GenBank/DDBJ whole genome shotgun (WGS) entry which is preliminary data.</text>
</comment>
<dbReference type="Proteomes" id="UP001280581">
    <property type="component" value="Unassembled WGS sequence"/>
</dbReference>
<feature type="domain" description="Major facilitator superfamily (MFS) profile" evidence="10">
    <location>
        <begin position="78"/>
        <end position="523"/>
    </location>
</feature>
<dbReference type="FunFam" id="1.20.1250.20:FF:000134">
    <property type="entry name" value="MFS sugar transporter protein"/>
    <property type="match status" value="1"/>
</dbReference>
<evidence type="ECO:0000256" key="9">
    <source>
        <dbReference type="SAM" id="Phobius"/>
    </source>
</evidence>
<feature type="transmembrane region" description="Helical" evidence="9">
    <location>
        <begin position="431"/>
        <end position="458"/>
    </location>
</feature>
<keyword evidence="5 9" id="KW-1133">Transmembrane helix</keyword>
<keyword evidence="3 7" id="KW-0813">Transport</keyword>
<evidence type="ECO:0000256" key="3">
    <source>
        <dbReference type="ARBA" id="ARBA00022448"/>
    </source>
</evidence>
<comment type="similarity">
    <text evidence="2 7">Belongs to the major facilitator superfamily. Sugar transporter (TC 2.A.1.1) family.</text>
</comment>
<feature type="transmembrane region" description="Helical" evidence="9">
    <location>
        <begin position="243"/>
        <end position="267"/>
    </location>
</feature>
<dbReference type="InterPro" id="IPR005828">
    <property type="entry name" value="MFS_sugar_transport-like"/>
</dbReference>
<evidence type="ECO:0000256" key="4">
    <source>
        <dbReference type="ARBA" id="ARBA00022692"/>
    </source>
</evidence>
<evidence type="ECO:0000313" key="12">
    <source>
        <dbReference type="Proteomes" id="UP001280581"/>
    </source>
</evidence>
<feature type="transmembrane region" description="Helical" evidence="9">
    <location>
        <begin position="400"/>
        <end position="419"/>
    </location>
</feature>
<dbReference type="AlphaFoldDB" id="A0AAN6M2X0"/>
<evidence type="ECO:0000256" key="5">
    <source>
        <dbReference type="ARBA" id="ARBA00022989"/>
    </source>
</evidence>
<feature type="transmembrane region" description="Helical" evidence="9">
    <location>
        <begin position="501"/>
        <end position="519"/>
    </location>
</feature>
<keyword evidence="12" id="KW-1185">Reference proteome</keyword>
<reference evidence="11 12" key="1">
    <citation type="submission" date="2021-02" db="EMBL/GenBank/DDBJ databases">
        <title>Genome assembly of Pseudopithomyces chartarum.</title>
        <authorList>
            <person name="Jauregui R."/>
            <person name="Singh J."/>
            <person name="Voisey C."/>
        </authorList>
    </citation>
    <scope>NUCLEOTIDE SEQUENCE [LARGE SCALE GENOMIC DNA]</scope>
    <source>
        <strain evidence="11 12">AGR01</strain>
    </source>
</reference>
<accession>A0AAN6M2X0</accession>
<feature type="region of interest" description="Disordered" evidence="8">
    <location>
        <begin position="543"/>
        <end position="569"/>
    </location>
</feature>
<feature type="region of interest" description="Disordered" evidence="8">
    <location>
        <begin position="1"/>
        <end position="67"/>
    </location>
</feature>
<dbReference type="PANTHER" id="PTHR48022">
    <property type="entry name" value="PLASTIDIC GLUCOSE TRANSPORTER 4"/>
    <property type="match status" value="1"/>
</dbReference>
<name>A0AAN6M2X0_9PLEO</name>
<dbReference type="GO" id="GO:0016020">
    <property type="term" value="C:membrane"/>
    <property type="evidence" value="ECO:0007669"/>
    <property type="project" value="UniProtKB-SubCell"/>
</dbReference>
<dbReference type="Pfam" id="PF00083">
    <property type="entry name" value="Sugar_tr"/>
    <property type="match status" value="1"/>
</dbReference>
<protein>
    <recommendedName>
        <fullName evidence="10">Major facilitator superfamily (MFS) profile domain-containing protein</fullName>
    </recommendedName>
</protein>
<dbReference type="Gene3D" id="1.20.1250.20">
    <property type="entry name" value="MFS general substrate transporter like domains"/>
    <property type="match status" value="1"/>
</dbReference>
<evidence type="ECO:0000256" key="2">
    <source>
        <dbReference type="ARBA" id="ARBA00010992"/>
    </source>
</evidence>
<dbReference type="PROSITE" id="PS50850">
    <property type="entry name" value="MFS"/>
    <property type="match status" value="1"/>
</dbReference>
<dbReference type="PANTHER" id="PTHR48022:SF14">
    <property type="entry name" value="MAJOR FACILITATOR SUPERFAMILY (MFS) PROFILE DOMAIN-CONTAINING PROTEIN-RELATED"/>
    <property type="match status" value="1"/>
</dbReference>
<dbReference type="InterPro" id="IPR003663">
    <property type="entry name" value="Sugar/inositol_transpt"/>
</dbReference>
<dbReference type="EMBL" id="WVTA01000003">
    <property type="protein sequence ID" value="KAK3214738.1"/>
    <property type="molecule type" value="Genomic_DNA"/>
</dbReference>
<evidence type="ECO:0000256" key="6">
    <source>
        <dbReference type="ARBA" id="ARBA00023136"/>
    </source>
</evidence>
<dbReference type="PRINTS" id="PR00171">
    <property type="entry name" value="SUGRTRNSPORT"/>
</dbReference>
<evidence type="ECO:0000256" key="7">
    <source>
        <dbReference type="RuleBase" id="RU003346"/>
    </source>
</evidence>
<feature type="transmembrane region" description="Helical" evidence="9">
    <location>
        <begin position="210"/>
        <end position="231"/>
    </location>
</feature>
<comment type="subcellular location">
    <subcellularLocation>
        <location evidence="1">Membrane</location>
        <topology evidence="1">Multi-pass membrane protein</topology>
    </subcellularLocation>
</comment>
<dbReference type="InterPro" id="IPR020846">
    <property type="entry name" value="MFS_dom"/>
</dbReference>
<dbReference type="InterPro" id="IPR050360">
    <property type="entry name" value="MFS_Sugar_Transporters"/>
</dbReference>
<keyword evidence="6 9" id="KW-0472">Membrane</keyword>
<proteinExistence type="inferred from homology"/>
<feature type="compositionally biased region" description="Basic and acidic residues" evidence="8">
    <location>
        <begin position="548"/>
        <end position="557"/>
    </location>
</feature>
<organism evidence="11 12">
    <name type="scientific">Pseudopithomyces chartarum</name>
    <dbReference type="NCBI Taxonomy" id="1892770"/>
    <lineage>
        <taxon>Eukaryota</taxon>
        <taxon>Fungi</taxon>
        <taxon>Dikarya</taxon>
        <taxon>Ascomycota</taxon>
        <taxon>Pezizomycotina</taxon>
        <taxon>Dothideomycetes</taxon>
        <taxon>Pleosporomycetidae</taxon>
        <taxon>Pleosporales</taxon>
        <taxon>Massarineae</taxon>
        <taxon>Didymosphaeriaceae</taxon>
        <taxon>Pseudopithomyces</taxon>
    </lineage>
</organism>
<gene>
    <name evidence="11" type="ORF">GRF29_19g1171633</name>
</gene>
<feature type="transmembrane region" description="Helical" evidence="9">
    <location>
        <begin position="149"/>
        <end position="168"/>
    </location>
</feature>
<feature type="transmembrane region" description="Helical" evidence="9">
    <location>
        <begin position="174"/>
        <end position="198"/>
    </location>
</feature>
<feature type="transmembrane region" description="Helical" evidence="9">
    <location>
        <begin position="117"/>
        <end position="137"/>
    </location>
</feature>
<evidence type="ECO:0000313" key="11">
    <source>
        <dbReference type="EMBL" id="KAK3214738.1"/>
    </source>
</evidence>
<evidence type="ECO:0000256" key="1">
    <source>
        <dbReference type="ARBA" id="ARBA00004141"/>
    </source>
</evidence>
<dbReference type="GO" id="GO:0005351">
    <property type="term" value="F:carbohydrate:proton symporter activity"/>
    <property type="evidence" value="ECO:0007669"/>
    <property type="project" value="TreeGrafter"/>
</dbReference>
<keyword evidence="4 9" id="KW-0812">Transmembrane</keyword>
<evidence type="ECO:0000256" key="8">
    <source>
        <dbReference type="SAM" id="MobiDB-lite"/>
    </source>
</evidence>
<dbReference type="SUPFAM" id="SSF103473">
    <property type="entry name" value="MFS general substrate transporter"/>
    <property type="match status" value="1"/>
</dbReference>
<feature type="transmembrane region" description="Helical" evidence="9">
    <location>
        <begin position="470"/>
        <end position="489"/>
    </location>
</feature>